<dbReference type="AlphaFoldDB" id="A0AAN0LVW8"/>
<dbReference type="Gene3D" id="3.40.50.2000">
    <property type="entry name" value="Glycogen Phosphorylase B"/>
    <property type="match status" value="2"/>
</dbReference>
<evidence type="ECO:0000256" key="3">
    <source>
        <dbReference type="ARBA" id="ARBA00022679"/>
    </source>
</evidence>
<protein>
    <submittedName>
        <fullName evidence="4">UDP-glycosyltransferase</fullName>
    </submittedName>
</protein>
<dbReference type="PANTHER" id="PTHR48043:SF145">
    <property type="entry name" value="FI06409P-RELATED"/>
    <property type="match status" value="1"/>
</dbReference>
<evidence type="ECO:0000313" key="4">
    <source>
        <dbReference type="EMBL" id="WRV65885.1"/>
    </source>
</evidence>
<dbReference type="SUPFAM" id="SSF53756">
    <property type="entry name" value="UDP-Glycosyltransferase/glycogen phosphorylase"/>
    <property type="match status" value="1"/>
</dbReference>
<gene>
    <name evidence="4" type="primary">UGT</name>
</gene>
<dbReference type="InterPro" id="IPR002213">
    <property type="entry name" value="UDP_glucos_trans"/>
</dbReference>
<evidence type="ECO:0000256" key="1">
    <source>
        <dbReference type="ARBA" id="ARBA00009995"/>
    </source>
</evidence>
<dbReference type="GO" id="GO:0008194">
    <property type="term" value="F:UDP-glycosyltransferase activity"/>
    <property type="evidence" value="ECO:0007669"/>
    <property type="project" value="InterPro"/>
</dbReference>
<dbReference type="CDD" id="cd03784">
    <property type="entry name" value="GT1_Gtf-like"/>
    <property type="match status" value="1"/>
</dbReference>
<accession>A0AAN0LVW8</accession>
<dbReference type="Pfam" id="PF00201">
    <property type="entry name" value="UDPGT"/>
    <property type="match status" value="1"/>
</dbReference>
<keyword evidence="2" id="KW-0328">Glycosyltransferase</keyword>
<proteinExistence type="evidence at transcript level"/>
<organism evidence="4">
    <name type="scientific">Polyphagotarsonemus latus</name>
    <dbReference type="NCBI Taxonomy" id="1204166"/>
    <lineage>
        <taxon>Eukaryota</taxon>
        <taxon>Metazoa</taxon>
        <taxon>Ecdysozoa</taxon>
        <taxon>Arthropoda</taxon>
        <taxon>Chelicerata</taxon>
        <taxon>Arachnida</taxon>
        <taxon>Acari</taxon>
        <taxon>Acariformes</taxon>
        <taxon>Trombidiformes</taxon>
        <taxon>Prostigmata</taxon>
        <taxon>Eleutherengona</taxon>
        <taxon>Heterostigmata</taxon>
        <taxon>Tarsonemoidea</taxon>
        <taxon>Tarsonemidae</taxon>
        <taxon>Polyphagotarsonemus</taxon>
    </lineage>
</organism>
<dbReference type="EMBL" id="PP145338">
    <property type="protein sequence ID" value="WRV65885.1"/>
    <property type="molecule type" value="mRNA"/>
</dbReference>
<keyword evidence="3" id="KW-0808">Transferase</keyword>
<evidence type="ECO:0000256" key="2">
    <source>
        <dbReference type="ARBA" id="ARBA00022676"/>
    </source>
</evidence>
<sequence>MIQKLDINNFFKKIKKIFKLSHEKKKLVFYSILSSGHLNVCSAVGTALLNKFADDVEVYFIAEKVWAEKLKKIDQRFKIGLIDLSSEEDRIIDVVKDTEKSLNLSHIDSIKFLFEKFFMSDVERLFETDKKSGEQIKKIKPDFILCDQILQLPAMLEHNIPYGFIISTNIAGLKIDGFPYIGSDAGIDEKEKIRKFKEDFLCVETKLIKFLNDLFEKRNVKFNKNLPINLPRSDILSIYNYPKELDYFDDELRKTYKLWQIDSPIVPSRIPAPYQLSEEFVKLPGKIIYVSLGSLFSCFDSKIQKLLDTLAELPYKYIVSKGPNGDKIKFPNDRFIGENFVDQLAVLQVADMMIAHGGNNTFTECFYFGVPAVILPVAADQINNAKRIEETGFGYQLSLMNYTQKDLKEKIEAVLNDESLKEKYKIISERIKKENKLDIVVSKLMDYMINKSEEKLSF</sequence>
<comment type="similarity">
    <text evidence="1">Belongs to the UDP-glycosyltransferase family.</text>
</comment>
<dbReference type="PANTHER" id="PTHR48043">
    <property type="entry name" value="EG:EG0003.4 PROTEIN-RELATED"/>
    <property type="match status" value="1"/>
</dbReference>
<name>A0AAN0LVW8_9ACAR</name>
<dbReference type="InterPro" id="IPR050271">
    <property type="entry name" value="UDP-glycosyltransferase"/>
</dbReference>
<reference evidence="4" key="1">
    <citation type="submission" date="2024-01" db="EMBL/GenBank/DDBJ databases">
        <title>Genome insights into chemosensory and detoxification machineries of broad mite, Polyphagotarsonemus latus (Tarsonemidae: Acari).</title>
        <authorList>
            <person name="Muthugoundar M."/>
            <person name="P J A."/>
            <person name="Augustine N."/>
        </authorList>
    </citation>
    <scope>NUCLEOTIDE SEQUENCE</scope>
</reference>